<dbReference type="Pfam" id="PF00562">
    <property type="entry name" value="RNA_pol_Rpb2_6"/>
    <property type="match status" value="1"/>
</dbReference>
<dbReference type="GO" id="GO:0006351">
    <property type="term" value="P:DNA-templated transcription"/>
    <property type="evidence" value="ECO:0007669"/>
    <property type="project" value="InterPro"/>
</dbReference>
<dbReference type="PANTHER" id="PTHR20856">
    <property type="entry name" value="DNA-DIRECTED RNA POLYMERASE I SUBUNIT 2"/>
    <property type="match status" value="1"/>
</dbReference>
<dbReference type="GO" id="GO:0003677">
    <property type="term" value="F:DNA binding"/>
    <property type="evidence" value="ECO:0007669"/>
    <property type="project" value="InterPro"/>
</dbReference>
<keyword evidence="10" id="KW-1185">Reference proteome</keyword>
<dbReference type="InterPro" id="IPR037033">
    <property type="entry name" value="DNA-dir_RNAP_su2_hyb_sf"/>
</dbReference>
<organism evidence="9 10">
    <name type="scientific">Piliocolobus tephrosceles</name>
    <name type="common">Ugandan red Colobus</name>
    <dbReference type="NCBI Taxonomy" id="591936"/>
    <lineage>
        <taxon>Eukaryota</taxon>
        <taxon>Metazoa</taxon>
        <taxon>Chordata</taxon>
        <taxon>Craniata</taxon>
        <taxon>Vertebrata</taxon>
        <taxon>Euteleostomi</taxon>
        <taxon>Mammalia</taxon>
        <taxon>Eutheria</taxon>
        <taxon>Euarchontoglires</taxon>
        <taxon>Primates</taxon>
        <taxon>Haplorrhini</taxon>
        <taxon>Catarrhini</taxon>
        <taxon>Cercopithecidae</taxon>
        <taxon>Colobinae</taxon>
        <taxon>Piliocolobus</taxon>
    </lineage>
</organism>
<dbReference type="InterPro" id="IPR007120">
    <property type="entry name" value="DNA-dir_RNAP_su2_dom"/>
</dbReference>
<dbReference type="PROSITE" id="PS01166">
    <property type="entry name" value="RNA_POL_BETA"/>
    <property type="match status" value="1"/>
</dbReference>
<reference evidence="9" key="2">
    <citation type="submission" date="2025-09" db="UniProtKB">
        <authorList>
            <consortium name="Ensembl"/>
        </authorList>
    </citation>
    <scope>IDENTIFICATION</scope>
</reference>
<feature type="domain" description="DNA-directed RNA polymerase subunit 2 hybrid-binding" evidence="8">
    <location>
        <begin position="105"/>
        <end position="415"/>
    </location>
</feature>
<dbReference type="Ensembl" id="ENSPTET00000009221.1">
    <property type="protein sequence ID" value="ENSPTEP00000006005.1"/>
    <property type="gene ID" value="ENSPTEG00000006913.1"/>
</dbReference>
<dbReference type="InterPro" id="IPR007121">
    <property type="entry name" value="RNA_pol_bsu_CS"/>
</dbReference>
<dbReference type="CDD" id="cd00653">
    <property type="entry name" value="RNA_pol_B_RPB2"/>
    <property type="match status" value="1"/>
</dbReference>
<keyword evidence="6" id="KW-0804">Transcription</keyword>
<evidence type="ECO:0000313" key="9">
    <source>
        <dbReference type="Ensembl" id="ENSPTEP00000006005.1"/>
    </source>
</evidence>
<proteinExistence type="inferred from homology"/>
<dbReference type="AlphaFoldDB" id="A0A8C9GNC6"/>
<dbReference type="GO" id="GO:0000428">
    <property type="term" value="C:DNA-directed RNA polymerase complex"/>
    <property type="evidence" value="ECO:0007669"/>
    <property type="project" value="UniProtKB-KW"/>
</dbReference>
<sequence length="415" mass="47474">MVMRDSNDINELCKTKGNKNNMDNMDESYDDTCSDNYVSSSDSNSETSTECSSRSCSPKRNYNTLTRIRTRTDTSSDENIDIYEQIPQKFEYMELKETSFLSFLASLTPFSDHNQSPRNIYQCQMSKQTMGLQSLNMLYTFTNKIYRIITPQLPLVVTRDYELYGVDNYPTGTNAVVAILSYTGYDMEDALIINRASADRGMFRTHIYKTEIINLTDISGTRTCVFGKREAQKPVLNRDGLLPIQQKISKGDVLYSYINKSNELTVYEYFKQSGDYFVDFISTSEHQKNNVAVIRLRSTRPPQVGDKFASRHGQKGVVSRLFNQEDMPFSESGIVPDIIFNPHGIPSRMTVGMLIESMCGKASSIYGKRIDATPFRKYKKQKGYDYYGTELLYSGIYGVPLQAHIFLGVIYYQRL</sequence>
<comment type="similarity">
    <text evidence="1">Belongs to the RNA polymerase beta chain family.</text>
</comment>
<evidence type="ECO:0000313" key="10">
    <source>
        <dbReference type="Proteomes" id="UP000694416"/>
    </source>
</evidence>
<name>A0A8C9GNC6_9PRIM</name>
<keyword evidence="4" id="KW-0808">Transferase</keyword>
<dbReference type="EC" id="2.7.7.6" evidence="2"/>
<dbReference type="InterPro" id="IPR014724">
    <property type="entry name" value="RNA_pol_RPB2_OB-fold"/>
</dbReference>
<dbReference type="InterPro" id="IPR015712">
    <property type="entry name" value="DNA-dir_RNA_pol_su2"/>
</dbReference>
<evidence type="ECO:0000256" key="3">
    <source>
        <dbReference type="ARBA" id="ARBA00022478"/>
    </source>
</evidence>
<dbReference type="Gene3D" id="2.40.50.150">
    <property type="match status" value="1"/>
</dbReference>
<evidence type="ECO:0000256" key="1">
    <source>
        <dbReference type="ARBA" id="ARBA00006835"/>
    </source>
</evidence>
<evidence type="ECO:0000256" key="2">
    <source>
        <dbReference type="ARBA" id="ARBA00012418"/>
    </source>
</evidence>
<keyword evidence="5" id="KW-0548">Nucleotidyltransferase</keyword>
<reference evidence="9" key="1">
    <citation type="submission" date="2025-08" db="UniProtKB">
        <authorList>
            <consortium name="Ensembl"/>
        </authorList>
    </citation>
    <scope>IDENTIFICATION</scope>
</reference>
<evidence type="ECO:0000259" key="8">
    <source>
        <dbReference type="Pfam" id="PF00562"/>
    </source>
</evidence>
<dbReference type="SUPFAM" id="SSF64484">
    <property type="entry name" value="beta and beta-prime subunits of DNA dependent RNA-polymerase"/>
    <property type="match status" value="1"/>
</dbReference>
<evidence type="ECO:0000256" key="5">
    <source>
        <dbReference type="ARBA" id="ARBA00022695"/>
    </source>
</evidence>
<protein>
    <recommendedName>
        <fullName evidence="2">DNA-directed RNA polymerase</fullName>
        <ecNumber evidence="2">2.7.7.6</ecNumber>
    </recommendedName>
</protein>
<dbReference type="GO" id="GO:0003899">
    <property type="term" value="F:DNA-directed RNA polymerase activity"/>
    <property type="evidence" value="ECO:0007669"/>
    <property type="project" value="UniProtKB-EC"/>
</dbReference>
<evidence type="ECO:0000256" key="7">
    <source>
        <dbReference type="SAM" id="MobiDB-lite"/>
    </source>
</evidence>
<feature type="compositionally biased region" description="Basic and acidic residues" evidence="7">
    <location>
        <begin position="1"/>
        <end position="14"/>
    </location>
</feature>
<feature type="compositionally biased region" description="Low complexity" evidence="7">
    <location>
        <begin position="34"/>
        <end position="56"/>
    </location>
</feature>
<dbReference type="Proteomes" id="UP000694416">
    <property type="component" value="Unplaced"/>
</dbReference>
<feature type="compositionally biased region" description="Acidic residues" evidence="7">
    <location>
        <begin position="24"/>
        <end position="33"/>
    </location>
</feature>
<dbReference type="GO" id="GO:0032549">
    <property type="term" value="F:ribonucleoside binding"/>
    <property type="evidence" value="ECO:0007669"/>
    <property type="project" value="InterPro"/>
</dbReference>
<dbReference type="Gene3D" id="2.40.270.10">
    <property type="entry name" value="DNA-directed RNA polymerase, subunit 2, domain 6"/>
    <property type="match status" value="1"/>
</dbReference>
<keyword evidence="3" id="KW-0240">DNA-directed RNA polymerase</keyword>
<feature type="region of interest" description="Disordered" evidence="7">
    <location>
        <begin position="1"/>
        <end position="58"/>
    </location>
</feature>
<evidence type="ECO:0000256" key="6">
    <source>
        <dbReference type="ARBA" id="ARBA00023163"/>
    </source>
</evidence>
<evidence type="ECO:0000256" key="4">
    <source>
        <dbReference type="ARBA" id="ARBA00022679"/>
    </source>
</evidence>
<accession>A0A8C9GNC6</accession>